<comment type="caution">
    <text evidence="6">The sequence shown here is derived from an EMBL/GenBank/DDBJ whole genome shotgun (WGS) entry which is preliminary data.</text>
</comment>
<accession>A0A934VCG9</accession>
<organism evidence="6 7">
    <name type="scientific">Luteolibacter yonseiensis</name>
    <dbReference type="NCBI Taxonomy" id="1144680"/>
    <lineage>
        <taxon>Bacteria</taxon>
        <taxon>Pseudomonadati</taxon>
        <taxon>Verrucomicrobiota</taxon>
        <taxon>Verrucomicrobiia</taxon>
        <taxon>Verrucomicrobiales</taxon>
        <taxon>Verrucomicrobiaceae</taxon>
        <taxon>Luteolibacter</taxon>
    </lineage>
</organism>
<feature type="domain" description="MurNAc-LAA" evidence="5">
    <location>
        <begin position="196"/>
        <end position="331"/>
    </location>
</feature>
<dbReference type="GO" id="GO:0009253">
    <property type="term" value="P:peptidoglycan catabolic process"/>
    <property type="evidence" value="ECO:0007669"/>
    <property type="project" value="InterPro"/>
</dbReference>
<evidence type="ECO:0000259" key="5">
    <source>
        <dbReference type="SMART" id="SM00646"/>
    </source>
</evidence>
<dbReference type="Proteomes" id="UP000600139">
    <property type="component" value="Unassembled WGS sequence"/>
</dbReference>
<evidence type="ECO:0000313" key="6">
    <source>
        <dbReference type="EMBL" id="MBK1816474.1"/>
    </source>
</evidence>
<dbReference type="AlphaFoldDB" id="A0A934VCG9"/>
<reference evidence="6" key="1">
    <citation type="submission" date="2021-01" db="EMBL/GenBank/DDBJ databases">
        <title>Modified the classification status of verrucomicrobia.</title>
        <authorList>
            <person name="Feng X."/>
        </authorList>
    </citation>
    <scope>NUCLEOTIDE SEQUENCE</scope>
    <source>
        <strain evidence="6">JCM 18052</strain>
    </source>
</reference>
<dbReference type="PANTHER" id="PTHR30404:SF0">
    <property type="entry name" value="N-ACETYLMURAMOYL-L-ALANINE AMIDASE AMIC"/>
    <property type="match status" value="1"/>
</dbReference>
<gene>
    <name evidence="6" type="ORF">JIN84_12680</name>
</gene>
<dbReference type="CDD" id="cd02696">
    <property type="entry name" value="MurNAc-LAA"/>
    <property type="match status" value="1"/>
</dbReference>
<dbReference type="GO" id="GO:0030288">
    <property type="term" value="C:outer membrane-bounded periplasmic space"/>
    <property type="evidence" value="ECO:0007669"/>
    <property type="project" value="TreeGrafter"/>
</dbReference>
<dbReference type="EMBL" id="JAENIK010000011">
    <property type="protein sequence ID" value="MBK1816474.1"/>
    <property type="molecule type" value="Genomic_DNA"/>
</dbReference>
<proteinExistence type="predicted"/>
<dbReference type="InterPro" id="IPR002508">
    <property type="entry name" value="MurNAc-LAA_cat"/>
</dbReference>
<keyword evidence="7" id="KW-1185">Reference proteome</keyword>
<protein>
    <recommendedName>
        <fullName evidence="2">N-acetylmuramoyl-L-alanine amidase</fullName>
        <ecNumber evidence="2">3.5.1.28</ecNumber>
    </recommendedName>
</protein>
<dbReference type="GO" id="GO:0008745">
    <property type="term" value="F:N-acetylmuramoyl-L-alanine amidase activity"/>
    <property type="evidence" value="ECO:0007669"/>
    <property type="project" value="UniProtKB-EC"/>
</dbReference>
<dbReference type="SMART" id="SM00646">
    <property type="entry name" value="Ami_3"/>
    <property type="match status" value="1"/>
</dbReference>
<keyword evidence="4" id="KW-0732">Signal</keyword>
<dbReference type="InterPro" id="IPR050695">
    <property type="entry name" value="N-acetylmuramoyl_amidase_3"/>
</dbReference>
<dbReference type="EC" id="3.5.1.28" evidence="2"/>
<dbReference type="SUPFAM" id="SSF53187">
    <property type="entry name" value="Zn-dependent exopeptidases"/>
    <property type="match status" value="1"/>
</dbReference>
<dbReference type="RefSeq" id="WP_200351408.1">
    <property type="nucleotide sequence ID" value="NZ_BAABHZ010000006.1"/>
</dbReference>
<dbReference type="Pfam" id="PF01520">
    <property type="entry name" value="Amidase_3"/>
    <property type="match status" value="1"/>
</dbReference>
<evidence type="ECO:0000256" key="4">
    <source>
        <dbReference type="SAM" id="SignalP"/>
    </source>
</evidence>
<dbReference type="Gene3D" id="3.40.630.40">
    <property type="entry name" value="Zn-dependent exopeptidases"/>
    <property type="match status" value="1"/>
</dbReference>
<name>A0A934VCG9_9BACT</name>
<evidence type="ECO:0000256" key="3">
    <source>
        <dbReference type="ARBA" id="ARBA00022801"/>
    </source>
</evidence>
<dbReference type="PANTHER" id="PTHR30404">
    <property type="entry name" value="N-ACETYLMURAMOYL-L-ALANINE AMIDASE"/>
    <property type="match status" value="1"/>
</dbReference>
<evidence type="ECO:0000256" key="1">
    <source>
        <dbReference type="ARBA" id="ARBA00001561"/>
    </source>
</evidence>
<feature type="signal peptide" evidence="4">
    <location>
        <begin position="1"/>
        <end position="30"/>
    </location>
</feature>
<keyword evidence="3" id="KW-0378">Hydrolase</keyword>
<sequence>MEHPSRSGFRLRSLFASLLLAVTMLGPVPAAPAPAASKWNITKIDGRSYVSVDDIKSFYNFTKMSRSGATVILENAKVEMQLKVGGTDCLMNNVKFVFSQTIAAQGDKIYVSQIDLAKLIDPVLRPNFIQNAGDFRTVVLDPGHGGKDPGATNALGTEARYNIKVAEIAKKQLEARGFRVVMTRTTDVYQSLQERVDFANAVKEDAIYVSIHFNSGGRSARGIETFTLSPPGISHYGSGWKASDNQARAGNEHDSANIALATSVHGSILRRLGKNTLDRGIKRARFSVLSGVRHPAILLEGGFMSHPYEAKLIDNGAYQNAIATGIVEAIAKYRFAVGNVKAVPRN</sequence>
<evidence type="ECO:0000256" key="2">
    <source>
        <dbReference type="ARBA" id="ARBA00011901"/>
    </source>
</evidence>
<comment type="catalytic activity">
    <reaction evidence="1">
        <text>Hydrolyzes the link between N-acetylmuramoyl residues and L-amino acid residues in certain cell-wall glycopeptides.</text>
        <dbReference type="EC" id="3.5.1.28"/>
    </reaction>
</comment>
<evidence type="ECO:0000313" key="7">
    <source>
        <dbReference type="Proteomes" id="UP000600139"/>
    </source>
</evidence>
<feature type="chain" id="PRO_5038130912" description="N-acetylmuramoyl-L-alanine amidase" evidence="4">
    <location>
        <begin position="31"/>
        <end position="346"/>
    </location>
</feature>